<gene>
    <name evidence="1" type="ORF">AU14_10640</name>
</gene>
<evidence type="ECO:0000313" key="1">
    <source>
        <dbReference type="EMBL" id="AHI30088.1"/>
    </source>
</evidence>
<dbReference type="EMBL" id="CP007151">
    <property type="protein sequence ID" value="AHI30088.1"/>
    <property type="molecule type" value="Genomic_DNA"/>
</dbReference>
<dbReference type="AlphaFoldDB" id="W5YUD0"/>
<dbReference type="KEGG" id="msx:AU14_10640"/>
<protein>
    <submittedName>
        <fullName evidence="1">Uncharacterized protein</fullName>
    </submittedName>
</protein>
<keyword evidence="2" id="KW-1185">Reference proteome</keyword>
<dbReference type="Proteomes" id="UP000061489">
    <property type="component" value="Chromosome"/>
</dbReference>
<reference evidence="1 2" key="1">
    <citation type="journal article" date="2014" name="Genome Announc.">
        <title>Draft Genome Sequences of Marinobacter similis A3d10T and Marinobacter salarius R9SW1T.</title>
        <authorList>
            <person name="Ivanova E.P."/>
            <person name="Ng H.J."/>
            <person name="Webb H.K."/>
            <person name="Feng G."/>
            <person name="Oshima K."/>
            <person name="Hattori M."/>
            <person name="Ohkuma M."/>
            <person name="Sergeev A.F."/>
            <person name="Mikhailov V.V."/>
            <person name="Crawford R.J."/>
            <person name="Sawabe T."/>
        </authorList>
    </citation>
    <scope>NUCLEOTIDE SEQUENCE [LARGE SCALE GENOMIC DNA]</scope>
    <source>
        <strain evidence="1 2">A3d10</strain>
    </source>
</reference>
<organism evidence="1 2">
    <name type="scientific">Marinobacter similis</name>
    <dbReference type="NCBI Taxonomy" id="1420916"/>
    <lineage>
        <taxon>Bacteria</taxon>
        <taxon>Pseudomonadati</taxon>
        <taxon>Pseudomonadota</taxon>
        <taxon>Gammaproteobacteria</taxon>
        <taxon>Pseudomonadales</taxon>
        <taxon>Marinobacteraceae</taxon>
        <taxon>Marinobacter</taxon>
    </lineage>
</organism>
<proteinExistence type="predicted"/>
<name>W5YUD0_9GAMM</name>
<accession>W5YUD0</accession>
<evidence type="ECO:0000313" key="2">
    <source>
        <dbReference type="Proteomes" id="UP000061489"/>
    </source>
</evidence>
<dbReference type="HOGENOM" id="CLU_2917247_0_0_6"/>
<sequence>MDQFTLGQVWACLILCFRPTPVRTWATAAKGVKCMGESGLFLARYAYMEEVWAQVPDGERS</sequence>